<dbReference type="RefSeq" id="XP_014541096.2">
    <property type="nucleotide sequence ID" value="XM_014685610.2"/>
</dbReference>
<evidence type="ECO:0000313" key="4">
    <source>
        <dbReference type="Proteomes" id="UP000510686"/>
    </source>
</evidence>
<dbReference type="KEGG" id="mbrn:26246085"/>
<evidence type="ECO:0000256" key="2">
    <source>
        <dbReference type="SAM" id="Phobius"/>
    </source>
</evidence>
<evidence type="ECO:0000313" key="3">
    <source>
        <dbReference type="EMBL" id="QLI71536.1"/>
    </source>
</evidence>
<dbReference type="OrthoDB" id="4942593at2759"/>
<feature type="transmembrane region" description="Helical" evidence="2">
    <location>
        <begin position="81"/>
        <end position="103"/>
    </location>
</feature>
<accession>A0A7D5V016</accession>
<feature type="region of interest" description="Disordered" evidence="1">
    <location>
        <begin position="209"/>
        <end position="235"/>
    </location>
</feature>
<feature type="compositionally biased region" description="Gly residues" evidence="1">
    <location>
        <begin position="223"/>
        <end position="235"/>
    </location>
</feature>
<dbReference type="AlphaFoldDB" id="A0A7D5V016"/>
<proteinExistence type="predicted"/>
<evidence type="ECO:0000256" key="1">
    <source>
        <dbReference type="SAM" id="MobiDB-lite"/>
    </source>
</evidence>
<name>A0A7D5V016_9HYPO</name>
<feature type="compositionally biased region" description="Polar residues" evidence="1">
    <location>
        <begin position="209"/>
        <end position="222"/>
    </location>
</feature>
<dbReference type="GeneID" id="26246085"/>
<organism evidence="3 4">
    <name type="scientific">Metarhizium brunneum</name>
    <dbReference type="NCBI Taxonomy" id="500148"/>
    <lineage>
        <taxon>Eukaryota</taxon>
        <taxon>Fungi</taxon>
        <taxon>Dikarya</taxon>
        <taxon>Ascomycota</taxon>
        <taxon>Pezizomycotina</taxon>
        <taxon>Sordariomycetes</taxon>
        <taxon>Hypocreomycetidae</taxon>
        <taxon>Hypocreales</taxon>
        <taxon>Clavicipitaceae</taxon>
        <taxon>Metarhizium</taxon>
    </lineage>
</organism>
<feature type="region of interest" description="Disordered" evidence="1">
    <location>
        <begin position="108"/>
        <end position="148"/>
    </location>
</feature>
<keyword evidence="4" id="KW-1185">Reference proteome</keyword>
<sequence>MPDTPACDVTIRFTLWCSSHPRRRLSIQREVLHQFQADILKEAGICVVITSARGIILPSLLSSTQSRTPKRESAADISLPHFHILRIILLLLLLVVLDPTILIKMSQPQRSWNSHGKSGNPNQDNKRNWTPWSGATTKSWGQKNNHGNMNTWENCGNTASDNCGNTYNVNYGDTTSYDQRGMNAYDQRGTTFIKTGNISSGGTATTGNVSANGKSNATSGQASAGGGNITIGGRG</sequence>
<keyword evidence="2" id="KW-0472">Membrane</keyword>
<keyword evidence="2" id="KW-1133">Transmembrane helix</keyword>
<keyword evidence="2" id="KW-0812">Transmembrane</keyword>
<dbReference type="EMBL" id="CP058936">
    <property type="protein sequence ID" value="QLI71536.1"/>
    <property type="molecule type" value="Genomic_DNA"/>
</dbReference>
<gene>
    <name evidence="3" type="ORF">G6M90_00g085390</name>
</gene>
<dbReference type="Proteomes" id="UP000510686">
    <property type="component" value="Chromosome 5"/>
</dbReference>
<reference evidence="3 4" key="1">
    <citation type="submission" date="2020-07" db="EMBL/GenBank/DDBJ databases">
        <title>Telomere length de novo assembly of all 7 chromosomes of the fungus, Metarhizium brunneum, using a novel assembly pipeline.</title>
        <authorList>
            <person name="Saud z."/>
            <person name="Kortsinoglou A."/>
            <person name="Kouvelis V.N."/>
            <person name="Butt T.M."/>
        </authorList>
    </citation>
    <scope>NUCLEOTIDE SEQUENCE [LARGE SCALE GENOMIC DNA]</scope>
    <source>
        <strain evidence="3 4">4556</strain>
    </source>
</reference>
<protein>
    <submittedName>
        <fullName evidence="3">Uncharacterized protein</fullName>
    </submittedName>
</protein>